<proteinExistence type="predicted"/>
<organism evidence="5 6">
    <name type="scientific">Candidatus Dojkabacteria bacterium</name>
    <dbReference type="NCBI Taxonomy" id="2099670"/>
    <lineage>
        <taxon>Bacteria</taxon>
        <taxon>Candidatus Dojkabacteria</taxon>
    </lineage>
</organism>
<gene>
    <name evidence="5" type="ORF">KC717_03705</name>
</gene>
<dbReference type="InterPro" id="IPR051333">
    <property type="entry name" value="CLIP_Serine_Protease"/>
</dbReference>
<comment type="caution">
    <text evidence="5">The sequence shown here is derived from an EMBL/GenBank/DDBJ whole genome shotgun (WGS) entry which is preliminary data.</text>
</comment>
<dbReference type="InterPro" id="IPR001254">
    <property type="entry name" value="Trypsin_dom"/>
</dbReference>
<dbReference type="InterPro" id="IPR043504">
    <property type="entry name" value="Peptidase_S1_PA_chymotrypsin"/>
</dbReference>
<dbReference type="InterPro" id="IPR009003">
    <property type="entry name" value="Peptidase_S1_PA"/>
</dbReference>
<dbReference type="PANTHER" id="PTHR24260:SF136">
    <property type="entry name" value="GH08193P-RELATED"/>
    <property type="match status" value="1"/>
</dbReference>
<evidence type="ECO:0000313" key="6">
    <source>
        <dbReference type="Proteomes" id="UP000754563"/>
    </source>
</evidence>
<reference evidence="5" key="1">
    <citation type="submission" date="2020-04" db="EMBL/GenBank/DDBJ databases">
        <authorList>
            <person name="Zhang T."/>
        </authorList>
    </citation>
    <scope>NUCLEOTIDE SEQUENCE</scope>
    <source>
        <strain evidence="5">HKST-UBA11</strain>
    </source>
</reference>
<dbReference type="PRINTS" id="PR00722">
    <property type="entry name" value="CHYMOTRYPSIN"/>
</dbReference>
<evidence type="ECO:0000259" key="4">
    <source>
        <dbReference type="PROSITE" id="PS50240"/>
    </source>
</evidence>
<dbReference type="InterPro" id="IPR018114">
    <property type="entry name" value="TRYPSIN_HIS"/>
</dbReference>
<keyword evidence="2" id="KW-0645">Protease</keyword>
<evidence type="ECO:0000256" key="2">
    <source>
        <dbReference type="RuleBase" id="RU363034"/>
    </source>
</evidence>
<keyword evidence="3" id="KW-0812">Transmembrane</keyword>
<keyword evidence="3" id="KW-0472">Membrane</keyword>
<dbReference type="InterPro" id="IPR033116">
    <property type="entry name" value="TRYPSIN_SER"/>
</dbReference>
<dbReference type="SUPFAM" id="SSF50494">
    <property type="entry name" value="Trypsin-like serine proteases"/>
    <property type="match status" value="1"/>
</dbReference>
<evidence type="ECO:0000256" key="1">
    <source>
        <dbReference type="ARBA" id="ARBA00023157"/>
    </source>
</evidence>
<keyword evidence="2" id="KW-0378">Hydrolase</keyword>
<protein>
    <submittedName>
        <fullName evidence="5">S1 family peptidase</fullName>
    </submittedName>
</protein>
<dbReference type="Pfam" id="PF00089">
    <property type="entry name" value="Trypsin"/>
    <property type="match status" value="1"/>
</dbReference>
<dbReference type="AlphaFoldDB" id="A0A955L7Z2"/>
<keyword evidence="2" id="KW-0720">Serine protease</keyword>
<keyword evidence="1" id="KW-1015">Disulfide bond</keyword>
<name>A0A955L7Z2_9BACT</name>
<dbReference type="Proteomes" id="UP000754563">
    <property type="component" value="Unassembled WGS sequence"/>
</dbReference>
<dbReference type="EMBL" id="JAGQLH010000040">
    <property type="protein sequence ID" value="MCA9385727.1"/>
    <property type="molecule type" value="Genomic_DNA"/>
</dbReference>
<feature type="transmembrane region" description="Helical" evidence="3">
    <location>
        <begin position="366"/>
        <end position="384"/>
    </location>
</feature>
<evidence type="ECO:0000256" key="3">
    <source>
        <dbReference type="SAM" id="Phobius"/>
    </source>
</evidence>
<dbReference type="PROSITE" id="PS50240">
    <property type="entry name" value="TRYPSIN_DOM"/>
    <property type="match status" value="1"/>
</dbReference>
<dbReference type="SMART" id="SM00020">
    <property type="entry name" value="Tryp_SPc"/>
    <property type="match status" value="1"/>
</dbReference>
<dbReference type="PANTHER" id="PTHR24260">
    <property type="match status" value="1"/>
</dbReference>
<dbReference type="Gene3D" id="2.40.10.10">
    <property type="entry name" value="Trypsin-like serine proteases"/>
    <property type="match status" value="1"/>
</dbReference>
<dbReference type="GO" id="GO:0004252">
    <property type="term" value="F:serine-type endopeptidase activity"/>
    <property type="evidence" value="ECO:0007669"/>
    <property type="project" value="InterPro"/>
</dbReference>
<dbReference type="PROSITE" id="PS00134">
    <property type="entry name" value="TRYPSIN_HIS"/>
    <property type="match status" value="1"/>
</dbReference>
<dbReference type="InterPro" id="IPR001314">
    <property type="entry name" value="Peptidase_S1A"/>
</dbReference>
<reference evidence="5" key="2">
    <citation type="journal article" date="2021" name="Microbiome">
        <title>Successional dynamics and alternative stable states in a saline activated sludge microbial community over 9 years.</title>
        <authorList>
            <person name="Wang Y."/>
            <person name="Ye J."/>
            <person name="Ju F."/>
            <person name="Liu L."/>
            <person name="Boyd J.A."/>
            <person name="Deng Y."/>
            <person name="Parks D.H."/>
            <person name="Jiang X."/>
            <person name="Yin X."/>
            <person name="Woodcroft B.J."/>
            <person name="Tyson G.W."/>
            <person name="Hugenholtz P."/>
            <person name="Polz M.F."/>
            <person name="Zhang T."/>
        </authorList>
    </citation>
    <scope>NUCLEOTIDE SEQUENCE</scope>
    <source>
        <strain evidence="5">HKST-UBA11</strain>
    </source>
</reference>
<accession>A0A955L7Z2</accession>
<dbReference type="GO" id="GO:0006508">
    <property type="term" value="P:proteolysis"/>
    <property type="evidence" value="ECO:0007669"/>
    <property type="project" value="UniProtKB-KW"/>
</dbReference>
<keyword evidence="3" id="KW-1133">Transmembrane helix</keyword>
<sequence>MRIIKHSKKSNLLLVALLFGAFLLFTLSLSFELRRDDVSPEDSSALYGGIVENNLHPYAGYLIAYGANSSASICGTTYLTSNLAVSASHCFTDKVSAYLGYSLFDFALDQNFLARDVILHSGWDGANVDSDIAVIRLPDDFYEIEEYASIASPKRGCGYEVLGYGRTETDSQRSQLDKLRKRADFCITEIEAKTLTLRGENGGVCFGDSGSPVFEKGTNNIVGIISSIITTSESTDDPCSIGNRAIAVRVDVNTGFINSAQSFSFNENNVAVCGESCSVKGCAFGLVCDRATNTCENLSGSCTASYQEYCSEVAAIECTEGNECSLNRCEVAGTIDSTEQVLQTNIQIDISPELEQAQTYARWRNYSFYAAVAFVAGVVVVWALKKIFRL</sequence>
<dbReference type="PROSITE" id="PS00135">
    <property type="entry name" value="TRYPSIN_SER"/>
    <property type="match status" value="1"/>
</dbReference>
<evidence type="ECO:0000313" key="5">
    <source>
        <dbReference type="EMBL" id="MCA9385727.1"/>
    </source>
</evidence>
<feature type="domain" description="Peptidase S1" evidence="4">
    <location>
        <begin position="46"/>
        <end position="262"/>
    </location>
</feature>